<evidence type="ECO:0000256" key="1">
    <source>
        <dbReference type="SAM" id="MobiDB-lite"/>
    </source>
</evidence>
<proteinExistence type="predicted"/>
<dbReference type="STRING" id="5286.A0A0K3CP07"/>
<feature type="region of interest" description="Disordered" evidence="1">
    <location>
        <begin position="55"/>
        <end position="103"/>
    </location>
</feature>
<keyword evidence="4" id="KW-1185">Reference proteome</keyword>
<gene>
    <name evidence="2" type="primary">FGENESH: predicted gene_14.134</name>
    <name evidence="3" type="ORF">AAT19DRAFT_10905</name>
    <name evidence="2" type="ORF">BN2166_0065840</name>
</gene>
<dbReference type="EMBL" id="CWKI01000014">
    <property type="protein sequence ID" value="CTR10723.1"/>
    <property type="molecule type" value="Genomic_DNA"/>
</dbReference>
<evidence type="ECO:0000313" key="5">
    <source>
        <dbReference type="Proteomes" id="UP000239560"/>
    </source>
</evidence>
<evidence type="ECO:0000313" key="2">
    <source>
        <dbReference type="EMBL" id="CTR10723.1"/>
    </source>
</evidence>
<dbReference type="AlphaFoldDB" id="A0A0K3CP07"/>
<evidence type="ECO:0000313" key="4">
    <source>
        <dbReference type="Proteomes" id="UP000199069"/>
    </source>
</evidence>
<protein>
    <submittedName>
        <fullName evidence="2">Uncharacterized protein</fullName>
    </submittedName>
</protein>
<sequence>MQSLDSAAHSVLPKLVPLSAFHPVRIASHTKITLVVQFALDHLRRNEDEPLVLHCLPPSSTPANASRAGPLTSTQIDSNPSPAPDPTPPAAKGKGKETATESSSSTFVAALSKLVSIAEIIKREWLDVQLKPAAGNAGQEETIPSARKGLHQYTLLTTLEAIGLASDTTATGEADGDAEAEDMRRQLIEMEWLSGRAGKDRRPRRKRSPCMLVVLSRAPTEALASRSSWTHQPPAPPKSRTTKRRATSENATALEGGTVKRKTRRRRR</sequence>
<dbReference type="Proteomes" id="UP000199069">
    <property type="component" value="Unassembled WGS sequence"/>
</dbReference>
<reference evidence="2 4" key="1">
    <citation type="submission" date="2015-07" db="EMBL/GenBank/DDBJ databases">
        <authorList>
            <person name="Cajimat M.N.B."/>
            <person name="Milazzo M.L."/>
            <person name="Fulhorst C.F."/>
        </authorList>
    </citation>
    <scope>NUCLEOTIDE SEQUENCE [LARGE SCALE GENOMIC DNA]</scope>
    <source>
        <strain evidence="2">Single colony</strain>
    </source>
</reference>
<reference evidence="3 5" key="2">
    <citation type="journal article" date="2018" name="Elife">
        <title>Functional genomics of lipid metabolism in the oleaginous yeast Rhodosporidium toruloides.</title>
        <authorList>
            <person name="Coradetti S.T."/>
            <person name="Pinel D."/>
            <person name="Geiselman G."/>
            <person name="Ito M."/>
            <person name="Mondo S."/>
            <person name="Reilly M.C."/>
            <person name="Cheng Y.F."/>
            <person name="Bauer S."/>
            <person name="Grigoriev I."/>
            <person name="Gladden J.M."/>
            <person name="Simmons B.A."/>
            <person name="Brem R."/>
            <person name="Arkin A.P."/>
            <person name="Skerker J.M."/>
        </authorList>
    </citation>
    <scope>NUCLEOTIDE SEQUENCE [LARGE SCALE GENOMIC DNA]</scope>
    <source>
        <strain evidence="3 5">NBRC 0880</strain>
    </source>
</reference>
<evidence type="ECO:0000313" key="3">
    <source>
        <dbReference type="EMBL" id="PRQ70748.1"/>
    </source>
</evidence>
<feature type="compositionally biased region" description="Basic residues" evidence="1">
    <location>
        <begin position="259"/>
        <end position="268"/>
    </location>
</feature>
<dbReference type="OrthoDB" id="424402at2759"/>
<dbReference type="Proteomes" id="UP000239560">
    <property type="component" value="Unassembled WGS sequence"/>
</dbReference>
<organism evidence="2 4">
    <name type="scientific">Rhodotorula toruloides</name>
    <name type="common">Yeast</name>
    <name type="synonym">Rhodosporidium toruloides</name>
    <dbReference type="NCBI Taxonomy" id="5286"/>
    <lineage>
        <taxon>Eukaryota</taxon>
        <taxon>Fungi</taxon>
        <taxon>Dikarya</taxon>
        <taxon>Basidiomycota</taxon>
        <taxon>Pucciniomycotina</taxon>
        <taxon>Microbotryomycetes</taxon>
        <taxon>Sporidiobolales</taxon>
        <taxon>Sporidiobolaceae</taxon>
        <taxon>Rhodotorula</taxon>
    </lineage>
</organism>
<dbReference type="EMBL" id="LCTV02000014">
    <property type="protein sequence ID" value="PRQ70748.1"/>
    <property type="molecule type" value="Genomic_DNA"/>
</dbReference>
<accession>A0A0K3CP07</accession>
<feature type="region of interest" description="Disordered" evidence="1">
    <location>
        <begin position="220"/>
        <end position="268"/>
    </location>
</feature>
<name>A0A0K3CP07_RHOTO</name>